<reference evidence="16" key="1">
    <citation type="submission" date="2016-02" db="EMBL/GenBank/DDBJ databases">
        <title>Draft genome sequence of Microdochium bolleyi, a fungal endophyte of beachgrass.</title>
        <authorList>
            <consortium name="DOE Joint Genome Institute"/>
            <person name="David A.S."/>
            <person name="May G."/>
            <person name="Haridas S."/>
            <person name="Lim J."/>
            <person name="Wang M."/>
            <person name="Labutti K."/>
            <person name="Lipzen A."/>
            <person name="Barry K."/>
            <person name="Grigoriev I.V."/>
        </authorList>
    </citation>
    <scope>NUCLEOTIDE SEQUENCE [LARGE SCALE GENOMIC DNA]</scope>
    <source>
        <strain evidence="16">J235TASD1</strain>
    </source>
</reference>
<evidence type="ECO:0000259" key="14">
    <source>
        <dbReference type="Pfam" id="PF18296"/>
    </source>
</evidence>
<evidence type="ECO:0000256" key="4">
    <source>
        <dbReference type="ARBA" id="ARBA00022491"/>
    </source>
</evidence>
<dbReference type="EMBL" id="KQ964245">
    <property type="protein sequence ID" value="KXJ96713.1"/>
    <property type="molecule type" value="Genomic_DNA"/>
</dbReference>
<dbReference type="InterPro" id="IPR051139">
    <property type="entry name" value="Mediator_complx_sub13"/>
</dbReference>
<evidence type="ECO:0000256" key="12">
    <source>
        <dbReference type="SAM" id="MobiDB-lite"/>
    </source>
</evidence>
<evidence type="ECO:0000256" key="5">
    <source>
        <dbReference type="ARBA" id="ARBA00023015"/>
    </source>
</evidence>
<dbReference type="STRING" id="196109.A0A136JHT9"/>
<keyword evidence="8 11" id="KW-0539">Nucleus</keyword>
<accession>A0A136JHT9</accession>
<evidence type="ECO:0000256" key="11">
    <source>
        <dbReference type="RuleBase" id="RU364134"/>
    </source>
</evidence>
<evidence type="ECO:0000256" key="3">
    <source>
        <dbReference type="ARBA" id="ARBA00019618"/>
    </source>
</evidence>
<name>A0A136JHT9_9PEZI</name>
<dbReference type="InterPro" id="IPR041285">
    <property type="entry name" value="MID_MedPIWI"/>
</dbReference>
<evidence type="ECO:0000313" key="16">
    <source>
        <dbReference type="Proteomes" id="UP000070501"/>
    </source>
</evidence>
<comment type="subcellular location">
    <subcellularLocation>
        <location evidence="1 11">Nucleus</location>
    </subcellularLocation>
</comment>
<dbReference type="PANTHER" id="PTHR48249:SF3">
    <property type="entry name" value="MEDIATOR OF RNA POLYMERASE II TRANSCRIPTION SUBUNIT 13"/>
    <property type="match status" value="1"/>
</dbReference>
<dbReference type="GO" id="GO:0003713">
    <property type="term" value="F:transcription coactivator activity"/>
    <property type="evidence" value="ECO:0007669"/>
    <property type="project" value="TreeGrafter"/>
</dbReference>
<evidence type="ECO:0000256" key="6">
    <source>
        <dbReference type="ARBA" id="ARBA00023159"/>
    </source>
</evidence>
<feature type="region of interest" description="Disordered" evidence="12">
    <location>
        <begin position="510"/>
        <end position="556"/>
    </location>
</feature>
<comment type="function">
    <text evidence="9 11">Component of the SRB8-11 complex. The SRB8-11 complex is a regulatory module of the Mediator complex which is itself involved in regulation of basal and activated RNA polymerase II-dependent transcription. The SRB8-11 complex may be involved in the transcriptional repression of a subset of genes regulated by Mediator. It may inhibit the association of the Mediator complex with RNA polymerase II to form the holoenzyme complex.</text>
</comment>
<feature type="domain" description="MID" evidence="14">
    <location>
        <begin position="171"/>
        <end position="343"/>
    </location>
</feature>
<evidence type="ECO:0000256" key="1">
    <source>
        <dbReference type="ARBA" id="ARBA00004123"/>
    </source>
</evidence>
<keyword evidence="5 11" id="KW-0805">Transcription regulation</keyword>
<dbReference type="Proteomes" id="UP000070501">
    <property type="component" value="Unassembled WGS sequence"/>
</dbReference>
<dbReference type="GO" id="GO:0016592">
    <property type="term" value="C:mediator complex"/>
    <property type="evidence" value="ECO:0007669"/>
    <property type="project" value="InterPro"/>
</dbReference>
<evidence type="ECO:0000256" key="9">
    <source>
        <dbReference type="ARBA" id="ARBA00025661"/>
    </source>
</evidence>
<keyword evidence="4 11" id="KW-0678">Repressor</keyword>
<dbReference type="InterPro" id="IPR009401">
    <property type="entry name" value="Med13_C"/>
</dbReference>
<protein>
    <recommendedName>
        <fullName evidence="3 11">Mediator of RNA polymerase II transcription subunit 13</fullName>
    </recommendedName>
    <alternativeName>
        <fullName evidence="10 11">Mediator complex subunit 13</fullName>
    </alternativeName>
</protein>
<evidence type="ECO:0000256" key="7">
    <source>
        <dbReference type="ARBA" id="ARBA00023163"/>
    </source>
</evidence>
<dbReference type="Pfam" id="PF18296">
    <property type="entry name" value="MID_MedPIWI"/>
    <property type="match status" value="1"/>
</dbReference>
<dbReference type="AlphaFoldDB" id="A0A136JHT9"/>
<comment type="subunit">
    <text evidence="11">Component of the SRB8-11 complex, which itself associates with the Mediator complex.</text>
</comment>
<feature type="compositionally biased region" description="Polar residues" evidence="12">
    <location>
        <begin position="510"/>
        <end position="529"/>
    </location>
</feature>
<organism evidence="15 16">
    <name type="scientific">Microdochium bolleyi</name>
    <dbReference type="NCBI Taxonomy" id="196109"/>
    <lineage>
        <taxon>Eukaryota</taxon>
        <taxon>Fungi</taxon>
        <taxon>Dikarya</taxon>
        <taxon>Ascomycota</taxon>
        <taxon>Pezizomycotina</taxon>
        <taxon>Sordariomycetes</taxon>
        <taxon>Xylariomycetidae</taxon>
        <taxon>Xylariales</taxon>
        <taxon>Microdochiaceae</taxon>
        <taxon>Microdochium</taxon>
    </lineage>
</organism>
<evidence type="ECO:0000259" key="13">
    <source>
        <dbReference type="Pfam" id="PF06333"/>
    </source>
</evidence>
<evidence type="ECO:0000256" key="10">
    <source>
        <dbReference type="ARBA" id="ARBA00032008"/>
    </source>
</evidence>
<dbReference type="OrthoDB" id="103819at2759"/>
<gene>
    <name evidence="15" type="ORF">Micbo1qcDRAFT_155325</name>
</gene>
<dbReference type="InParanoid" id="A0A136JHT9"/>
<sequence length="673" mass="73606">MEFPRAIRSETELPLVKYFADPEPVDVRWQVADEVFMIAAQLLTEYAATTTMHVKPSGHSSLRLALEKRRDLLDMTRAAVHDLKAVLPKCIGTANCGHFRPVVDTQDIPLLGPPGRMQPRPPGIENMKPSNLFQIATPRLDLRRYESKLSVVPSAVSFWESLGLGPSQGAKDISAISIFPSFTGLSDDALLFVDRIRSMYESLKLGSLTTLPSNSDFTDGLVAVEVESHLDGLTESSTVLGASLFEQAGKLAKALAATTMQKTNFVVFFFYLPEVAGSLAESCIAFHHLFDAYKKVLLSKRLPVANELVLQLVPVDMISSSNSLVVPTPFDVSRLAIELYDRCTMFDGSMPSPAIVLEQPPPRMIDFKLTANPSASLMRENTCLHVAYAQSVDERWITAAWTDNWGNQQMTAAYCLGRKGKSIATAFADVAQEIWETTRELMTTWKIHWRIMLVKCGVMDQHEIDIWSGLAQGDSRVTASLTLITVETDPSLQILPPPSKVPSTAPTAFYTTPVSTPQAGIVSPEQSGNPPTPMRDSAATSAPTPGGGGDGTTDFDADATLVDVTDQTWGAVLAHRLNNSTSATDLNPALVSGYLVKRSGPRGEDPPAVMEVNLVYTDNNPRAYEALMRELLTYYRGLTTLARARGVVERTVDTRPWHVAAAEKAVRTLYMAM</sequence>
<feature type="domain" description="Mediator complex subunit Med13 C-terminal" evidence="13">
    <location>
        <begin position="352"/>
        <end position="662"/>
    </location>
</feature>
<dbReference type="GO" id="GO:0045944">
    <property type="term" value="P:positive regulation of transcription by RNA polymerase II"/>
    <property type="evidence" value="ECO:0007669"/>
    <property type="project" value="TreeGrafter"/>
</dbReference>
<proteinExistence type="inferred from homology"/>
<comment type="similarity">
    <text evidence="2 11">Belongs to the Mediator complex subunit 13 family.</text>
</comment>
<keyword evidence="16" id="KW-1185">Reference proteome</keyword>
<evidence type="ECO:0000256" key="2">
    <source>
        <dbReference type="ARBA" id="ARBA00009354"/>
    </source>
</evidence>
<keyword evidence="7 11" id="KW-0804">Transcription</keyword>
<dbReference type="Pfam" id="PF06333">
    <property type="entry name" value="Med13_C"/>
    <property type="match status" value="1"/>
</dbReference>
<keyword evidence="6 11" id="KW-0010">Activator</keyword>
<evidence type="ECO:0000313" key="15">
    <source>
        <dbReference type="EMBL" id="KXJ96713.1"/>
    </source>
</evidence>
<evidence type="ECO:0000256" key="8">
    <source>
        <dbReference type="ARBA" id="ARBA00023242"/>
    </source>
</evidence>
<dbReference type="PANTHER" id="PTHR48249">
    <property type="entry name" value="MEDIATOR OF RNA POLYMERASE II TRANSCRIPTION SUBUNIT 13"/>
    <property type="match status" value="1"/>
</dbReference>